<dbReference type="KEGG" id="fli:Fleli_1709"/>
<dbReference type="OrthoDB" id="447082at2"/>
<evidence type="ECO:0000313" key="1">
    <source>
        <dbReference type="EMBL" id="AFM04117.1"/>
    </source>
</evidence>
<dbReference type="Proteomes" id="UP000006054">
    <property type="component" value="Chromosome"/>
</dbReference>
<organism evidence="1 2">
    <name type="scientific">Bernardetia litoralis (strain ATCC 23117 / DSM 6794 / NBRC 15988 / NCIMB 1366 / Fx l1 / Sio-4)</name>
    <name type="common">Flexibacter litoralis</name>
    <dbReference type="NCBI Taxonomy" id="880071"/>
    <lineage>
        <taxon>Bacteria</taxon>
        <taxon>Pseudomonadati</taxon>
        <taxon>Bacteroidota</taxon>
        <taxon>Cytophagia</taxon>
        <taxon>Cytophagales</taxon>
        <taxon>Bernardetiaceae</taxon>
        <taxon>Bernardetia</taxon>
    </lineage>
</organism>
<proteinExistence type="predicted"/>
<gene>
    <name evidence="1" type="ordered locus">Fleli_1709</name>
</gene>
<dbReference type="RefSeq" id="WP_014797572.1">
    <property type="nucleotide sequence ID" value="NC_018018.1"/>
</dbReference>
<dbReference type="EMBL" id="CP003345">
    <property type="protein sequence ID" value="AFM04117.1"/>
    <property type="molecule type" value="Genomic_DNA"/>
</dbReference>
<sequence>MSNKLHELLAVEQERKNKANQALGEAKKTFTKNDPYFDGMVKHYVSLEENSDEIPDETKEMVTTVKKKLEDAMEFIIAGIDANVSKEETNSADVAKAELTIGNKKFGTFSATSLLALESNINRLKDLYNAIPTLDQTRKWEFDNKTNVYRTPEEVKFRTVKRPKVIVKYEATKEHPAQTELLNLDFQVGKYETVYTSGKVTSSQKSDMIARIDELLEAVKVARSKANSAEVKNTKVGKDIFEFIHKGILK</sequence>
<accession>I4AJI2</accession>
<name>I4AJI2_BERLS</name>
<dbReference type="PATRIC" id="fig|880071.3.peg.1684"/>
<dbReference type="InterPro" id="IPR057195">
    <property type="entry name" value="DUF7873"/>
</dbReference>
<reference evidence="2" key="1">
    <citation type="submission" date="2012-06" db="EMBL/GenBank/DDBJ databases">
        <title>The complete genome of Flexibacter litoralis DSM 6794.</title>
        <authorList>
            <person name="Lucas S."/>
            <person name="Copeland A."/>
            <person name="Lapidus A."/>
            <person name="Glavina del Rio T."/>
            <person name="Dalin E."/>
            <person name="Tice H."/>
            <person name="Bruce D."/>
            <person name="Goodwin L."/>
            <person name="Pitluck S."/>
            <person name="Peters L."/>
            <person name="Ovchinnikova G."/>
            <person name="Lu M."/>
            <person name="Kyrpides N."/>
            <person name="Mavromatis K."/>
            <person name="Ivanova N."/>
            <person name="Brettin T."/>
            <person name="Detter J.C."/>
            <person name="Han C."/>
            <person name="Larimer F."/>
            <person name="Land M."/>
            <person name="Hauser L."/>
            <person name="Markowitz V."/>
            <person name="Cheng J.-F."/>
            <person name="Hugenholtz P."/>
            <person name="Woyke T."/>
            <person name="Wu D."/>
            <person name="Spring S."/>
            <person name="Lang E."/>
            <person name="Kopitz M."/>
            <person name="Brambilla E."/>
            <person name="Klenk H.-P."/>
            <person name="Eisen J.A."/>
        </authorList>
    </citation>
    <scope>NUCLEOTIDE SEQUENCE [LARGE SCALE GENOMIC DNA]</scope>
    <source>
        <strain evidence="2">ATCC 23117 / DSM 6794 / NBRC 15988 / NCIMB 1366 / Sio-4</strain>
    </source>
</reference>
<evidence type="ECO:0000313" key="2">
    <source>
        <dbReference type="Proteomes" id="UP000006054"/>
    </source>
</evidence>
<dbReference type="HOGENOM" id="CLU_071811_0_0_10"/>
<dbReference type="AlphaFoldDB" id="I4AJI2"/>
<protein>
    <submittedName>
        <fullName evidence="1">Uncharacterized protein</fullName>
    </submittedName>
</protein>
<dbReference type="Pfam" id="PF25283">
    <property type="entry name" value="DUF7873"/>
    <property type="match status" value="1"/>
</dbReference>
<keyword evidence="2" id="KW-1185">Reference proteome</keyword>
<dbReference type="eggNOG" id="ENOG502Z7YZ">
    <property type="taxonomic scope" value="Bacteria"/>
</dbReference>